<evidence type="ECO:0000256" key="1">
    <source>
        <dbReference type="SAM" id="MobiDB-lite"/>
    </source>
</evidence>
<gene>
    <name evidence="2" type="ORF">ACFQ1S_29455</name>
</gene>
<sequence>RTAFFAQNPGGDPRSQFPNVHWVQFRASEFWVSNGEVNALADYLPDPAAADTMTREELLPVLQKMRSGTMHNAGNPYGLNIQVNSGFFEPIITDRADTEGMATSWLEYLSEAGGEVKALDNATAAEGMNRYAGLLSRNACHFAPFSWHRWEEYHNQAVDHAQQHFASRSASIPLNSIPKDTEEHARQAILNNGYADHFLQDSFAAGHLVNKTLVMQWWVDYVNQEATDIPFTDYQIVRRGAPDSDVRARMGSAQQRNIAGQGLYHQQPTEGWTDEMDRAVGTSPTDPQSAQERQDRYQREAGSGVTGVDEADREANYQAYLDRVTANG</sequence>
<feature type="non-terminal residue" evidence="2">
    <location>
        <position position="328"/>
    </location>
</feature>
<accession>A0ABW3MIV9</accession>
<organism evidence="2 3">
    <name type="scientific">Kibdelosporangium lantanae</name>
    <dbReference type="NCBI Taxonomy" id="1497396"/>
    <lineage>
        <taxon>Bacteria</taxon>
        <taxon>Bacillati</taxon>
        <taxon>Actinomycetota</taxon>
        <taxon>Actinomycetes</taxon>
        <taxon>Pseudonocardiales</taxon>
        <taxon>Pseudonocardiaceae</taxon>
        <taxon>Kibdelosporangium</taxon>
    </lineage>
</organism>
<evidence type="ECO:0000313" key="3">
    <source>
        <dbReference type="Proteomes" id="UP001597045"/>
    </source>
</evidence>
<evidence type="ECO:0000313" key="2">
    <source>
        <dbReference type="EMBL" id="MFD1049370.1"/>
    </source>
</evidence>
<comment type="caution">
    <text evidence="2">The sequence shown here is derived from an EMBL/GenBank/DDBJ whole genome shotgun (WGS) entry which is preliminary data.</text>
</comment>
<feature type="compositionally biased region" description="Polar residues" evidence="1">
    <location>
        <begin position="282"/>
        <end position="291"/>
    </location>
</feature>
<keyword evidence="3" id="KW-1185">Reference proteome</keyword>
<name>A0ABW3MIV9_9PSEU</name>
<feature type="region of interest" description="Disordered" evidence="1">
    <location>
        <begin position="275"/>
        <end position="314"/>
    </location>
</feature>
<proteinExistence type="predicted"/>
<dbReference type="EMBL" id="JBHTIS010002137">
    <property type="protein sequence ID" value="MFD1049370.1"/>
    <property type="molecule type" value="Genomic_DNA"/>
</dbReference>
<protein>
    <submittedName>
        <fullName evidence="2">Uncharacterized protein</fullName>
    </submittedName>
</protein>
<dbReference type="Proteomes" id="UP001597045">
    <property type="component" value="Unassembled WGS sequence"/>
</dbReference>
<feature type="non-terminal residue" evidence="2">
    <location>
        <position position="1"/>
    </location>
</feature>
<reference evidence="3" key="1">
    <citation type="journal article" date="2019" name="Int. J. Syst. Evol. Microbiol.">
        <title>The Global Catalogue of Microorganisms (GCM) 10K type strain sequencing project: providing services to taxonomists for standard genome sequencing and annotation.</title>
        <authorList>
            <consortium name="The Broad Institute Genomics Platform"/>
            <consortium name="The Broad Institute Genome Sequencing Center for Infectious Disease"/>
            <person name="Wu L."/>
            <person name="Ma J."/>
        </authorList>
    </citation>
    <scope>NUCLEOTIDE SEQUENCE [LARGE SCALE GENOMIC DNA]</scope>
    <source>
        <strain evidence="3">JCM 31486</strain>
    </source>
</reference>